<evidence type="ECO:0000259" key="1">
    <source>
        <dbReference type="Pfam" id="PF00144"/>
    </source>
</evidence>
<dbReference type="InterPro" id="IPR050789">
    <property type="entry name" value="Diverse_Enzym_Activities"/>
</dbReference>
<name>A0A1E8FC65_9ALTE</name>
<dbReference type="EMBL" id="MJIC01000015">
    <property type="protein sequence ID" value="OFI33511.1"/>
    <property type="molecule type" value="Genomic_DNA"/>
</dbReference>
<feature type="domain" description="Beta-lactamase-related" evidence="1">
    <location>
        <begin position="185"/>
        <end position="449"/>
    </location>
</feature>
<dbReference type="PANTHER" id="PTHR43283">
    <property type="entry name" value="BETA-LACTAMASE-RELATED"/>
    <property type="match status" value="1"/>
</dbReference>
<evidence type="ECO:0000313" key="3">
    <source>
        <dbReference type="Proteomes" id="UP000176037"/>
    </source>
</evidence>
<dbReference type="Proteomes" id="UP000176037">
    <property type="component" value="Unassembled WGS sequence"/>
</dbReference>
<dbReference type="InterPro" id="IPR012338">
    <property type="entry name" value="Beta-lactam/transpept-like"/>
</dbReference>
<sequence>MQAHASEDRLTGRWNGVGLIQNTAVSLPSLIDFEFKRNSEGKLVAIDLTKPKAGEFLVAVSGNTFSFTTEFPVSPQRKARAEVSGTLADDEQTIKISVGAYGLSGKIEDVRVATLSHNNAAAKAFMYPRVGDNGEPVLTYAYRKPIDQTNTFTTVTPEQAGLDRTKLEAMVNTILRQTAESKTESVLILRNGKLVMAEYFWGHGSDDAHQTWSVVKSISAIVAGIAWDQNKFNLDATFASYFPQYRATKWAKENLAISVRQVLSMASGAYIPSPITISTAADFIQAMLDQPLVHPPGMTYAYDNGLPSLAGQLVAKTTGKPFDQFAEQYLLQPLGIKKQRWTYFADGTPNGAGAFFITPLDFARIGQMMLDKGVWQGKRIVSEAWIKESTQQQTAKGDYPYGFYWHLNTESYEHFKGATAFMARGALGQTITVLPDENMVVVVTSTNAKYDAFLSDYIVPAIIR</sequence>
<accession>A0A1E8FC65</accession>
<dbReference type="Gene3D" id="3.40.710.10">
    <property type="entry name" value="DD-peptidase/beta-lactamase superfamily"/>
    <property type="match status" value="1"/>
</dbReference>
<proteinExistence type="predicted"/>
<comment type="caution">
    <text evidence="2">The sequence shown here is derived from an EMBL/GenBank/DDBJ whole genome shotgun (WGS) entry which is preliminary data.</text>
</comment>
<dbReference type="Pfam" id="PF00144">
    <property type="entry name" value="Beta-lactamase"/>
    <property type="match status" value="1"/>
</dbReference>
<dbReference type="PANTHER" id="PTHR43283:SF7">
    <property type="entry name" value="BETA-LACTAMASE-RELATED DOMAIN-CONTAINING PROTEIN"/>
    <property type="match status" value="1"/>
</dbReference>
<dbReference type="STRING" id="1856405.BFC17_04440"/>
<reference evidence="2 3" key="1">
    <citation type="submission" date="2016-09" db="EMBL/GenBank/DDBJ databases">
        <title>Alteromonas lipolytica, a new species isolated from sea water.</title>
        <authorList>
            <person name="Wu Y.-H."/>
            <person name="Cheng H."/>
            <person name="Xu X.-W."/>
        </authorList>
    </citation>
    <scope>NUCLEOTIDE SEQUENCE [LARGE SCALE GENOMIC DNA]</scope>
    <source>
        <strain evidence="2 3">JW12</strain>
    </source>
</reference>
<gene>
    <name evidence="2" type="ORF">BFC17_04440</name>
</gene>
<dbReference type="AlphaFoldDB" id="A0A1E8FC65"/>
<protein>
    <recommendedName>
        <fullName evidence="1">Beta-lactamase-related domain-containing protein</fullName>
    </recommendedName>
</protein>
<keyword evidence="3" id="KW-1185">Reference proteome</keyword>
<evidence type="ECO:0000313" key="2">
    <source>
        <dbReference type="EMBL" id="OFI33511.1"/>
    </source>
</evidence>
<dbReference type="InterPro" id="IPR001466">
    <property type="entry name" value="Beta-lactam-related"/>
</dbReference>
<dbReference type="SUPFAM" id="SSF56601">
    <property type="entry name" value="beta-lactamase/transpeptidase-like"/>
    <property type="match status" value="1"/>
</dbReference>
<organism evidence="2 3">
    <name type="scientific">Alteromonas lipolytica</name>
    <dbReference type="NCBI Taxonomy" id="1856405"/>
    <lineage>
        <taxon>Bacteria</taxon>
        <taxon>Pseudomonadati</taxon>
        <taxon>Pseudomonadota</taxon>
        <taxon>Gammaproteobacteria</taxon>
        <taxon>Alteromonadales</taxon>
        <taxon>Alteromonadaceae</taxon>
        <taxon>Alteromonas/Salinimonas group</taxon>
        <taxon>Alteromonas</taxon>
    </lineage>
</organism>